<feature type="compositionally biased region" description="Polar residues" evidence="1">
    <location>
        <begin position="27"/>
        <end position="37"/>
    </location>
</feature>
<dbReference type="KEGG" id="swi:Swit_4462"/>
<gene>
    <name evidence="2" type="ordered locus">Swit_4462</name>
</gene>
<dbReference type="EMBL" id="CP000699">
    <property type="protein sequence ID" value="ABQ70800.1"/>
    <property type="molecule type" value="Genomic_DNA"/>
</dbReference>
<dbReference type="AlphaFoldDB" id="A0A9J9HFD3"/>
<evidence type="ECO:0000313" key="2">
    <source>
        <dbReference type="EMBL" id="ABQ70800.1"/>
    </source>
</evidence>
<name>A0A9J9HFD3_RHIWR</name>
<protein>
    <submittedName>
        <fullName evidence="2">Uncharacterized protein</fullName>
    </submittedName>
</protein>
<dbReference type="Proteomes" id="UP000001989">
    <property type="component" value="Chromosome"/>
</dbReference>
<evidence type="ECO:0000256" key="1">
    <source>
        <dbReference type="SAM" id="MobiDB-lite"/>
    </source>
</evidence>
<dbReference type="OrthoDB" id="7794186at2"/>
<evidence type="ECO:0000313" key="3">
    <source>
        <dbReference type="Proteomes" id="UP000001989"/>
    </source>
</evidence>
<proteinExistence type="predicted"/>
<reference evidence="2 3" key="1">
    <citation type="journal article" date="2010" name="J. Bacteriol.">
        <title>Genome sequence of the dioxin-mineralizing bacterium Sphingomonas wittichii RW1.</title>
        <authorList>
            <person name="Miller T.R."/>
            <person name="Delcher A.L."/>
            <person name="Salzberg S.L."/>
            <person name="Saunders E."/>
            <person name="Detter J.C."/>
            <person name="Halden R.U."/>
        </authorList>
    </citation>
    <scope>NUCLEOTIDE SEQUENCE [LARGE SCALE GENOMIC DNA]</scope>
    <source>
        <strain evidence="3">DSM 6014 / CCUG 31198 / JCM 15750 / NBRC 105917 / EY 4224 / RW1</strain>
    </source>
</reference>
<organism evidence="2 3">
    <name type="scientific">Rhizorhabdus wittichii (strain DSM 6014 / CCUG 31198 / JCM 15750 / NBRC 105917 / EY 4224 / RW1)</name>
    <name type="common">Sphingomonas wittichii</name>
    <dbReference type="NCBI Taxonomy" id="392499"/>
    <lineage>
        <taxon>Bacteria</taxon>
        <taxon>Pseudomonadati</taxon>
        <taxon>Pseudomonadota</taxon>
        <taxon>Alphaproteobacteria</taxon>
        <taxon>Sphingomonadales</taxon>
        <taxon>Sphingomonadaceae</taxon>
        <taxon>Rhizorhabdus</taxon>
    </lineage>
</organism>
<feature type="compositionally biased region" description="Pro residues" evidence="1">
    <location>
        <begin position="16"/>
        <end position="26"/>
    </location>
</feature>
<accession>A0A9J9HFD3</accession>
<sequence>MSGILQAASATVAAPTSPPPPPPPPSFDSNVSWPGQISTVSSASGTASGPGSNPIGGRPPYIYSWTKTGSSKISLSSLTAQNPMLIWSGLIVGDYVTGSFDLVVRDADGLKTSLGSATYDITRTS</sequence>
<feature type="compositionally biased region" description="Low complexity" evidence="1">
    <location>
        <begin position="38"/>
        <end position="52"/>
    </location>
</feature>
<feature type="region of interest" description="Disordered" evidence="1">
    <location>
        <begin position="1"/>
        <end position="60"/>
    </location>
</feature>
<keyword evidence="3" id="KW-1185">Reference proteome</keyword>